<keyword evidence="5 8" id="KW-0949">S-adenosyl-L-methionine</keyword>
<dbReference type="GO" id="GO:0043565">
    <property type="term" value="F:sequence-specific DNA binding"/>
    <property type="evidence" value="ECO:0007669"/>
    <property type="project" value="TreeGrafter"/>
</dbReference>
<evidence type="ECO:0000313" key="9">
    <source>
        <dbReference type="EMBL" id="PLP96828.1"/>
    </source>
</evidence>
<dbReference type="PROSITE" id="PS00092">
    <property type="entry name" value="N6_MTASE"/>
    <property type="match status" value="1"/>
</dbReference>
<dbReference type="OrthoDB" id="9805629at2"/>
<keyword evidence="4 8" id="KW-0808">Transferase</keyword>
<evidence type="ECO:0000256" key="1">
    <source>
        <dbReference type="ARBA" id="ARBA00006594"/>
    </source>
</evidence>
<evidence type="ECO:0000256" key="7">
    <source>
        <dbReference type="PIRSR" id="PIRSR000398-1"/>
    </source>
</evidence>
<dbReference type="GO" id="GO:0009307">
    <property type="term" value="P:DNA restriction-modification system"/>
    <property type="evidence" value="ECO:0007669"/>
    <property type="project" value="InterPro"/>
</dbReference>
<dbReference type="Pfam" id="PF02086">
    <property type="entry name" value="MethyltransfD12"/>
    <property type="match status" value="1"/>
</dbReference>
<feature type="binding site" evidence="7">
    <location>
        <position position="176"/>
    </location>
    <ligand>
        <name>S-adenosyl-L-methionine</name>
        <dbReference type="ChEBI" id="CHEBI:59789"/>
    </ligand>
</feature>
<feature type="binding site" evidence="7">
    <location>
        <position position="7"/>
    </location>
    <ligand>
        <name>S-adenosyl-L-methionine</name>
        <dbReference type="ChEBI" id="CHEBI:59789"/>
    </ligand>
</feature>
<dbReference type="PIRSF" id="PIRSF000398">
    <property type="entry name" value="M_m6A_EcoRV"/>
    <property type="match status" value="1"/>
</dbReference>
<feature type="binding site" evidence="7">
    <location>
        <position position="3"/>
    </location>
    <ligand>
        <name>S-adenosyl-L-methionine</name>
        <dbReference type="ChEBI" id="CHEBI:59789"/>
    </ligand>
</feature>
<dbReference type="Gene3D" id="3.40.50.150">
    <property type="entry name" value="Vaccinia Virus protein VP39"/>
    <property type="match status" value="1"/>
</dbReference>
<dbReference type="PRINTS" id="PR00505">
    <property type="entry name" value="D12N6MTFRASE"/>
</dbReference>
<dbReference type="GO" id="GO:0006298">
    <property type="term" value="P:mismatch repair"/>
    <property type="evidence" value="ECO:0007669"/>
    <property type="project" value="TreeGrafter"/>
</dbReference>
<feature type="binding site" evidence="7">
    <location>
        <position position="47"/>
    </location>
    <ligand>
        <name>S-adenosyl-L-methionine</name>
        <dbReference type="ChEBI" id="CHEBI:59789"/>
    </ligand>
</feature>
<evidence type="ECO:0000256" key="2">
    <source>
        <dbReference type="ARBA" id="ARBA00011900"/>
    </source>
</evidence>
<dbReference type="InterPro" id="IPR029063">
    <property type="entry name" value="SAM-dependent_MTases_sf"/>
</dbReference>
<gene>
    <name evidence="9" type="ORF">CYJ10_30005</name>
</gene>
<dbReference type="GO" id="GO:0032259">
    <property type="term" value="P:methylation"/>
    <property type="evidence" value="ECO:0007669"/>
    <property type="project" value="UniProtKB-KW"/>
</dbReference>
<dbReference type="SUPFAM" id="SSF53335">
    <property type="entry name" value="S-adenosyl-L-methionine-dependent methyltransferases"/>
    <property type="match status" value="1"/>
</dbReference>
<evidence type="ECO:0000256" key="4">
    <source>
        <dbReference type="ARBA" id="ARBA00022679"/>
    </source>
</evidence>
<accession>A0A2N5C3P3</accession>
<dbReference type="EC" id="2.1.1.72" evidence="2 8"/>
<evidence type="ECO:0000256" key="3">
    <source>
        <dbReference type="ARBA" id="ARBA00022603"/>
    </source>
</evidence>
<dbReference type="NCBIfam" id="TIGR00571">
    <property type="entry name" value="dam"/>
    <property type="match status" value="1"/>
</dbReference>
<dbReference type="EMBL" id="PJRP01000022">
    <property type="protein sequence ID" value="PLP96828.1"/>
    <property type="molecule type" value="Genomic_DNA"/>
</dbReference>
<proteinExistence type="inferred from homology"/>
<dbReference type="InterPro" id="IPR002052">
    <property type="entry name" value="DNA_methylase_N6_adenine_CS"/>
</dbReference>
<comment type="catalytic activity">
    <reaction evidence="6 8">
        <text>a 2'-deoxyadenosine in DNA + S-adenosyl-L-methionine = an N(6)-methyl-2'-deoxyadenosine in DNA + S-adenosyl-L-homocysteine + H(+)</text>
        <dbReference type="Rhea" id="RHEA:15197"/>
        <dbReference type="Rhea" id="RHEA-COMP:12418"/>
        <dbReference type="Rhea" id="RHEA-COMP:12419"/>
        <dbReference type="ChEBI" id="CHEBI:15378"/>
        <dbReference type="ChEBI" id="CHEBI:57856"/>
        <dbReference type="ChEBI" id="CHEBI:59789"/>
        <dbReference type="ChEBI" id="CHEBI:90615"/>
        <dbReference type="ChEBI" id="CHEBI:90616"/>
        <dbReference type="EC" id="2.1.1.72"/>
    </reaction>
</comment>
<dbReference type="PANTHER" id="PTHR30481:SF3">
    <property type="entry name" value="DNA ADENINE METHYLASE"/>
    <property type="match status" value="1"/>
</dbReference>
<evidence type="ECO:0000313" key="10">
    <source>
        <dbReference type="Proteomes" id="UP000234341"/>
    </source>
</evidence>
<dbReference type="InterPro" id="IPR012263">
    <property type="entry name" value="M_m6A_EcoRV"/>
</dbReference>
<evidence type="ECO:0000256" key="8">
    <source>
        <dbReference type="RuleBase" id="RU361257"/>
    </source>
</evidence>
<dbReference type="Proteomes" id="UP000234341">
    <property type="component" value="Unassembled WGS sequence"/>
</dbReference>
<dbReference type="InterPro" id="IPR012327">
    <property type="entry name" value="MeTrfase_D12"/>
</dbReference>
<comment type="similarity">
    <text evidence="1 8">Belongs to the N(4)/N(6)-methyltransferase family.</text>
</comment>
<dbReference type="AlphaFoldDB" id="A0A2N5C3P3"/>
<organism evidence="9 10">
    <name type="scientific">Cupriavidus pauculus</name>
    <dbReference type="NCBI Taxonomy" id="82633"/>
    <lineage>
        <taxon>Bacteria</taxon>
        <taxon>Pseudomonadati</taxon>
        <taxon>Pseudomonadota</taxon>
        <taxon>Betaproteobacteria</taxon>
        <taxon>Burkholderiales</taxon>
        <taxon>Burkholderiaceae</taxon>
        <taxon>Cupriavidus</taxon>
    </lineage>
</organism>
<dbReference type="GO" id="GO:0009007">
    <property type="term" value="F:site-specific DNA-methyltransferase (adenine-specific) activity"/>
    <property type="evidence" value="ECO:0007669"/>
    <property type="project" value="UniProtKB-UniRule"/>
</dbReference>
<reference evidence="9 10" key="1">
    <citation type="submission" date="2017-12" db="EMBL/GenBank/DDBJ databases">
        <title>Genome sequence of the active heterotrophic nitrifier-denitrifier, Cupriavidus pauculus UM1.</title>
        <authorList>
            <person name="Putonti C."/>
            <person name="Castignetti D."/>
        </authorList>
    </citation>
    <scope>NUCLEOTIDE SEQUENCE [LARGE SCALE GENOMIC DNA]</scope>
    <source>
        <strain evidence="9 10">UM1</strain>
    </source>
</reference>
<evidence type="ECO:0000256" key="5">
    <source>
        <dbReference type="ARBA" id="ARBA00022691"/>
    </source>
</evidence>
<sequence>MKWPGGKTRLLPRLRELLPAGNRLIEPFLGGASVFLGTDYPSYLLLDAHVDLIGMYKQLVLRPERIIELARPLFSQHAANEEIYLHIREAFNRAAPSDVRAAYFLYLNKFGFNGLSRYSAKGNFNVPWNRAAHAPALPEESIRAFSERARDKAVIVQGDFTDAFKLAVRGDVIYCDPPYVDLDDAPSFTKYIAEGFPRERQQELADLARTTAARGIPVVISNHLTTETRDLYRGAECHEVEVRRSVAAQANSRRLIAEGIFVFKA</sequence>
<protein>
    <recommendedName>
        <fullName evidence="2 8">Site-specific DNA-methyltransferase (adenine-specific)</fullName>
        <ecNumber evidence="2 8">2.1.1.72</ecNumber>
    </recommendedName>
</protein>
<comment type="caution">
    <text evidence="9">The sequence shown here is derived from an EMBL/GenBank/DDBJ whole genome shotgun (WGS) entry which is preliminary data.</text>
</comment>
<dbReference type="GO" id="GO:1904047">
    <property type="term" value="F:S-adenosyl-L-methionine binding"/>
    <property type="evidence" value="ECO:0007669"/>
    <property type="project" value="TreeGrafter"/>
</dbReference>
<dbReference type="Gene3D" id="1.10.1020.10">
    <property type="entry name" value="Adenine-specific Methyltransferase, Domain 2"/>
    <property type="match status" value="1"/>
</dbReference>
<evidence type="ECO:0000256" key="6">
    <source>
        <dbReference type="ARBA" id="ARBA00047942"/>
    </source>
</evidence>
<dbReference type="REBASE" id="259373">
    <property type="entry name" value="M.CpaUM1ORF30005P"/>
</dbReference>
<dbReference type="InterPro" id="IPR023095">
    <property type="entry name" value="Ade_MeTrfase_dom_2"/>
</dbReference>
<name>A0A2N5C3P3_9BURK</name>
<keyword evidence="3 8" id="KW-0489">Methyltransferase</keyword>
<dbReference type="PANTHER" id="PTHR30481">
    <property type="entry name" value="DNA ADENINE METHYLASE"/>
    <property type="match status" value="1"/>
</dbReference>